<reference evidence="4 5" key="1">
    <citation type="submission" date="2024-10" db="EMBL/GenBank/DDBJ databases">
        <title>Updated reference genomes for cyclostephanoid diatoms.</title>
        <authorList>
            <person name="Roberts W.R."/>
            <person name="Alverson A.J."/>
        </authorList>
    </citation>
    <scope>NUCLEOTIDE SEQUENCE [LARGE SCALE GENOMIC DNA]</scope>
    <source>
        <strain evidence="4 5">AJA228-03</strain>
    </source>
</reference>
<proteinExistence type="predicted"/>
<evidence type="ECO:0000313" key="5">
    <source>
        <dbReference type="Proteomes" id="UP001530377"/>
    </source>
</evidence>
<dbReference type="InterPro" id="IPR002939">
    <property type="entry name" value="DnaJ_C"/>
</dbReference>
<name>A0ABD3SB83_9STRA</name>
<evidence type="ECO:0000256" key="1">
    <source>
        <dbReference type="ARBA" id="ARBA00023186"/>
    </source>
</evidence>
<dbReference type="SUPFAM" id="SSF46565">
    <property type="entry name" value="Chaperone J-domain"/>
    <property type="match status" value="1"/>
</dbReference>
<dbReference type="CDD" id="cd06257">
    <property type="entry name" value="DnaJ"/>
    <property type="match status" value="1"/>
</dbReference>
<gene>
    <name evidence="4" type="ORF">ACHAXA_000264</name>
</gene>
<feature type="compositionally biased region" description="Polar residues" evidence="2">
    <location>
        <begin position="14"/>
        <end position="26"/>
    </location>
</feature>
<dbReference type="PRINTS" id="PR00625">
    <property type="entry name" value="JDOMAIN"/>
</dbReference>
<sequence>MKTSANFEEEIEGHTTSLVIPSSASSRRPGPKAARTRYPPRPLLTVLLLLFPSIPPPPSSPWRRWCSILPPPAFPPSVVPATATTTGNNRNYNGGGGGGGGGGLYSTLGIPRTASSSDIKRAYRKMALRHHPDKVPEGERHAAERRFKEIAKAYEWLGDERKRKLYDRYGERSLDPTFVPGPFDGAYAHASADGARSGGGGGGGDSFRFGNGGFPGGGFGGLGGFANVDLNEILRRMMGGGGGMHPPHGMETRRSHGAGTGGGTTSGWFGDVPGGRDGMGDRHRRPSSSSSGGGGHKRRRRRRTPSPPRPVHCSLDELCMGCTKRFRVTYPASDVAVGGGGGIPKQRERVYEVRIEPGGRDGTLITFPRDEAADLPSIAFVIREREHPYLERAGDDLVWRCRLSTRQAERGAKIKLPLPDGSLLEVESKGGTKTGDRTRVAGRGMPSMADGGRRGDVLIEFVVG</sequence>
<evidence type="ECO:0000259" key="3">
    <source>
        <dbReference type="PROSITE" id="PS50076"/>
    </source>
</evidence>
<dbReference type="Proteomes" id="UP001530377">
    <property type="component" value="Unassembled WGS sequence"/>
</dbReference>
<dbReference type="SMART" id="SM00271">
    <property type="entry name" value="DnaJ"/>
    <property type="match status" value="1"/>
</dbReference>
<dbReference type="InterPro" id="IPR008971">
    <property type="entry name" value="HSP40/DnaJ_pept-bd"/>
</dbReference>
<dbReference type="InterPro" id="IPR018253">
    <property type="entry name" value="DnaJ_domain_CS"/>
</dbReference>
<dbReference type="Pfam" id="PF01556">
    <property type="entry name" value="DnaJ_C"/>
    <property type="match status" value="1"/>
</dbReference>
<dbReference type="AlphaFoldDB" id="A0ABD3SB83"/>
<dbReference type="InterPro" id="IPR036869">
    <property type="entry name" value="J_dom_sf"/>
</dbReference>
<feature type="region of interest" description="Disordered" evidence="2">
    <location>
        <begin position="1"/>
        <end position="37"/>
    </location>
</feature>
<dbReference type="EMBL" id="JALLPB020000085">
    <property type="protein sequence ID" value="KAL3821765.1"/>
    <property type="molecule type" value="Genomic_DNA"/>
</dbReference>
<dbReference type="Gene3D" id="2.60.260.20">
    <property type="entry name" value="Urease metallochaperone UreE, N-terminal domain"/>
    <property type="match status" value="2"/>
</dbReference>
<evidence type="ECO:0000256" key="2">
    <source>
        <dbReference type="SAM" id="MobiDB-lite"/>
    </source>
</evidence>
<dbReference type="PANTHER" id="PTHR24078">
    <property type="entry name" value="DNAJ HOMOLOG SUBFAMILY C MEMBER"/>
    <property type="match status" value="1"/>
</dbReference>
<dbReference type="InterPro" id="IPR051339">
    <property type="entry name" value="DnaJ_subfamily_B"/>
</dbReference>
<dbReference type="Pfam" id="PF00226">
    <property type="entry name" value="DnaJ"/>
    <property type="match status" value="1"/>
</dbReference>
<dbReference type="PANTHER" id="PTHR24078:SF553">
    <property type="entry name" value="DNAJ HOMOLOG SUBFAMILY B MEMBER 5"/>
    <property type="match status" value="1"/>
</dbReference>
<keyword evidence="1" id="KW-0143">Chaperone</keyword>
<protein>
    <recommendedName>
        <fullName evidence="3">J domain-containing protein</fullName>
    </recommendedName>
</protein>
<feature type="region of interest" description="Disordered" evidence="2">
    <location>
        <begin position="239"/>
        <end position="314"/>
    </location>
</feature>
<dbReference type="CDD" id="cd10747">
    <property type="entry name" value="DnaJ_C"/>
    <property type="match status" value="1"/>
</dbReference>
<dbReference type="PROSITE" id="PS00636">
    <property type="entry name" value="DNAJ_1"/>
    <property type="match status" value="1"/>
</dbReference>
<accession>A0ABD3SB83</accession>
<organism evidence="4 5">
    <name type="scientific">Cyclostephanos tholiformis</name>
    <dbReference type="NCBI Taxonomy" id="382380"/>
    <lineage>
        <taxon>Eukaryota</taxon>
        <taxon>Sar</taxon>
        <taxon>Stramenopiles</taxon>
        <taxon>Ochrophyta</taxon>
        <taxon>Bacillariophyta</taxon>
        <taxon>Coscinodiscophyceae</taxon>
        <taxon>Thalassiosirophycidae</taxon>
        <taxon>Stephanodiscales</taxon>
        <taxon>Stephanodiscaceae</taxon>
        <taxon>Cyclostephanos</taxon>
    </lineage>
</organism>
<dbReference type="Gene3D" id="1.10.287.110">
    <property type="entry name" value="DnaJ domain"/>
    <property type="match status" value="1"/>
</dbReference>
<feature type="compositionally biased region" description="Basic residues" evidence="2">
    <location>
        <begin position="295"/>
        <end position="304"/>
    </location>
</feature>
<comment type="caution">
    <text evidence="4">The sequence shown here is derived from an EMBL/GenBank/DDBJ whole genome shotgun (WGS) entry which is preliminary data.</text>
</comment>
<feature type="domain" description="J" evidence="3">
    <location>
        <begin position="103"/>
        <end position="170"/>
    </location>
</feature>
<dbReference type="PROSITE" id="PS50076">
    <property type="entry name" value="DNAJ_2"/>
    <property type="match status" value="1"/>
</dbReference>
<keyword evidence="5" id="KW-1185">Reference proteome</keyword>
<evidence type="ECO:0000313" key="4">
    <source>
        <dbReference type="EMBL" id="KAL3821765.1"/>
    </source>
</evidence>
<dbReference type="SUPFAM" id="SSF49493">
    <property type="entry name" value="HSP40/DnaJ peptide-binding domain"/>
    <property type="match status" value="1"/>
</dbReference>
<dbReference type="InterPro" id="IPR001623">
    <property type="entry name" value="DnaJ_domain"/>
</dbReference>